<evidence type="ECO:0000313" key="3">
    <source>
        <dbReference type="Proteomes" id="UP001149140"/>
    </source>
</evidence>
<gene>
    <name evidence="2" type="ORF">OM076_33965</name>
</gene>
<dbReference type="AlphaFoldDB" id="A0A9X3MYW1"/>
<dbReference type="PROSITE" id="PS51154">
    <property type="entry name" value="MACRO"/>
    <property type="match status" value="1"/>
</dbReference>
<dbReference type="PANTHER" id="PTHR11106">
    <property type="entry name" value="GANGLIOSIDE INDUCED DIFFERENTIATION ASSOCIATED PROTEIN 2-RELATED"/>
    <property type="match status" value="1"/>
</dbReference>
<reference evidence="2" key="1">
    <citation type="submission" date="2022-10" db="EMBL/GenBank/DDBJ databases">
        <title>The WGS of Solirubrobacter ginsenosidimutans DSM 21036.</title>
        <authorList>
            <person name="Jiang Z."/>
        </authorList>
    </citation>
    <scope>NUCLEOTIDE SEQUENCE</scope>
    <source>
        <strain evidence="2">DSM 21036</strain>
    </source>
</reference>
<dbReference type="InterPro" id="IPR002589">
    <property type="entry name" value="Macro_dom"/>
</dbReference>
<dbReference type="Gene3D" id="3.40.220.10">
    <property type="entry name" value="Leucine Aminopeptidase, subunit E, domain 1"/>
    <property type="match status" value="1"/>
</dbReference>
<dbReference type="SUPFAM" id="SSF52949">
    <property type="entry name" value="Macro domain-like"/>
    <property type="match status" value="1"/>
</dbReference>
<proteinExistence type="predicted"/>
<protein>
    <submittedName>
        <fullName evidence="2">Macro domain-containing protein</fullName>
    </submittedName>
</protein>
<dbReference type="SMART" id="SM00506">
    <property type="entry name" value="A1pp"/>
    <property type="match status" value="1"/>
</dbReference>
<accession>A0A9X3MYW1</accession>
<evidence type="ECO:0000259" key="1">
    <source>
        <dbReference type="PROSITE" id="PS51154"/>
    </source>
</evidence>
<feature type="domain" description="Macro" evidence="1">
    <location>
        <begin position="1"/>
        <end position="144"/>
    </location>
</feature>
<dbReference type="Proteomes" id="UP001149140">
    <property type="component" value="Unassembled WGS sequence"/>
</dbReference>
<dbReference type="EMBL" id="JAPDOD010000045">
    <property type="protein sequence ID" value="MDA0165325.1"/>
    <property type="molecule type" value="Genomic_DNA"/>
</dbReference>
<sequence length="257" mass="27937">MIGIERGDITTAETDAIACGAGGALEAALRRAGGPRLEHAMTLIKRPGVTHAGELRARFVIHTVVPTAEDKLSACYRAVLAQAAALDCQSVALPALGAGTGIHTYRVAVAAFDAAVESAIGDIRFWLHDDETFQNFDQARQFRSPPLRAARRDDWKTEPDPPLRPLAFETRLDERAAATLALGMVPEEMQNKWFVFQEGDRIHFHRSWTGILIFRVTVTAGRVHGAEFNGDPAQFKGDDAEAAKILGNLVGWLAGRT</sequence>
<evidence type="ECO:0000313" key="2">
    <source>
        <dbReference type="EMBL" id="MDA0165325.1"/>
    </source>
</evidence>
<dbReference type="InterPro" id="IPR043472">
    <property type="entry name" value="Macro_dom-like"/>
</dbReference>
<dbReference type="RefSeq" id="WP_270044582.1">
    <property type="nucleotide sequence ID" value="NZ_JAPDOD010000045.1"/>
</dbReference>
<keyword evidence="3" id="KW-1185">Reference proteome</keyword>
<dbReference type="Pfam" id="PF01661">
    <property type="entry name" value="Macro"/>
    <property type="match status" value="1"/>
</dbReference>
<name>A0A9X3MYW1_9ACTN</name>
<organism evidence="2 3">
    <name type="scientific">Solirubrobacter ginsenosidimutans</name>
    <dbReference type="NCBI Taxonomy" id="490573"/>
    <lineage>
        <taxon>Bacteria</taxon>
        <taxon>Bacillati</taxon>
        <taxon>Actinomycetota</taxon>
        <taxon>Thermoleophilia</taxon>
        <taxon>Solirubrobacterales</taxon>
        <taxon>Solirubrobacteraceae</taxon>
        <taxon>Solirubrobacter</taxon>
    </lineage>
</organism>
<comment type="caution">
    <text evidence="2">The sequence shown here is derived from an EMBL/GenBank/DDBJ whole genome shotgun (WGS) entry which is preliminary data.</text>
</comment>